<accession>A0A367FP46</accession>
<organism evidence="2 3">
    <name type="scientific">Sphaerisporangium album</name>
    <dbReference type="NCBI Taxonomy" id="509200"/>
    <lineage>
        <taxon>Bacteria</taxon>
        <taxon>Bacillati</taxon>
        <taxon>Actinomycetota</taxon>
        <taxon>Actinomycetes</taxon>
        <taxon>Streptosporangiales</taxon>
        <taxon>Streptosporangiaceae</taxon>
        <taxon>Sphaerisporangium</taxon>
    </lineage>
</organism>
<comment type="caution">
    <text evidence="2">The sequence shown here is derived from an EMBL/GenBank/DDBJ whole genome shotgun (WGS) entry which is preliminary data.</text>
</comment>
<evidence type="ECO:0000313" key="2">
    <source>
        <dbReference type="EMBL" id="RCG31487.1"/>
    </source>
</evidence>
<gene>
    <name evidence="2" type="ORF">DQ384_07835</name>
</gene>
<evidence type="ECO:0000256" key="1">
    <source>
        <dbReference type="SAM" id="MobiDB-lite"/>
    </source>
</evidence>
<dbReference type="AlphaFoldDB" id="A0A367FP46"/>
<dbReference type="EMBL" id="QOIL01000004">
    <property type="protein sequence ID" value="RCG31487.1"/>
    <property type="molecule type" value="Genomic_DNA"/>
</dbReference>
<reference evidence="2 3" key="1">
    <citation type="submission" date="2018-06" db="EMBL/GenBank/DDBJ databases">
        <title>Sphaerisporangium craniellae sp. nov., isolated from a marine sponge in the South China Sea.</title>
        <authorList>
            <person name="Li L."/>
        </authorList>
    </citation>
    <scope>NUCLEOTIDE SEQUENCE [LARGE SCALE GENOMIC DNA]</scope>
    <source>
        <strain evidence="2 3">CCTCC AA 208026</strain>
    </source>
</reference>
<feature type="region of interest" description="Disordered" evidence="1">
    <location>
        <begin position="35"/>
        <end position="56"/>
    </location>
</feature>
<proteinExistence type="predicted"/>
<sequence length="102" mass="11689">MEVVALACELPAWMQRLTGSYNGGRRVLRGRTRLRGSDSGVRRHPPELAFDPQPWNQSRSYGARRCQRVTAPFPQREGARLPTAVNFVRVMHLLTLILPSWY</sequence>
<dbReference type="Proteomes" id="UP000253094">
    <property type="component" value="Unassembled WGS sequence"/>
</dbReference>
<evidence type="ECO:0000313" key="3">
    <source>
        <dbReference type="Proteomes" id="UP000253094"/>
    </source>
</evidence>
<protein>
    <submittedName>
        <fullName evidence="2">Uncharacterized protein</fullName>
    </submittedName>
</protein>
<name>A0A367FP46_9ACTN</name>
<keyword evidence="3" id="KW-1185">Reference proteome</keyword>